<keyword evidence="3" id="KW-1185">Reference proteome</keyword>
<sequence length="188" mass="22492">MSSKEIIFKNIDKLLEYKYKVLVAIDGKSAAGKSSFSDLLNKKYDCNLFHMDDFFLPAKLKTKERLQEAGGNVDYTRFKEEILENINKNNCFKYQIFNCKVQELTEYRTVTPKKLNIIEGVYSMHPELINYYNLKIFFDIDDDTQKERIIDRNGKDMYKKFRDIWIPLENKYFKELDIRKKADVLIYN</sequence>
<dbReference type="OrthoDB" id="1420794at2"/>
<dbReference type="InterPro" id="IPR006083">
    <property type="entry name" value="PRK/URK"/>
</dbReference>
<gene>
    <name evidence="2" type="ORF">D3Z33_10385</name>
</gene>
<dbReference type="Proteomes" id="UP000467132">
    <property type="component" value="Unassembled WGS sequence"/>
</dbReference>
<evidence type="ECO:0000313" key="2">
    <source>
        <dbReference type="EMBL" id="NBI07256.1"/>
    </source>
</evidence>
<dbReference type="AlphaFoldDB" id="A0A845R0K3"/>
<comment type="caution">
    <text evidence="2">The sequence shown here is derived from an EMBL/GenBank/DDBJ whole genome shotgun (WGS) entry which is preliminary data.</text>
</comment>
<dbReference type="SUPFAM" id="SSF52540">
    <property type="entry name" value="P-loop containing nucleoside triphosphate hydrolases"/>
    <property type="match status" value="1"/>
</dbReference>
<dbReference type="Pfam" id="PF00485">
    <property type="entry name" value="PRK"/>
    <property type="match status" value="1"/>
</dbReference>
<dbReference type="GO" id="GO:0016301">
    <property type="term" value="F:kinase activity"/>
    <property type="evidence" value="ECO:0007669"/>
    <property type="project" value="UniProtKB-KW"/>
</dbReference>
<keyword evidence="2" id="KW-0418">Kinase</keyword>
<accession>A0A845R0K3</accession>
<dbReference type="RefSeq" id="WP_160197726.1">
    <property type="nucleotide sequence ID" value="NZ_QXXA01000011.1"/>
</dbReference>
<name>A0A845R0K3_9CLOT</name>
<protein>
    <submittedName>
        <fullName evidence="2">Uridine kinase</fullName>
    </submittedName>
</protein>
<proteinExistence type="predicted"/>
<dbReference type="InterPro" id="IPR027417">
    <property type="entry name" value="P-loop_NTPase"/>
</dbReference>
<reference evidence="2 3" key="1">
    <citation type="submission" date="2018-08" db="EMBL/GenBank/DDBJ databases">
        <title>Murine metabolic-syndrome-specific gut microbial biobank.</title>
        <authorList>
            <person name="Liu C."/>
        </authorList>
    </citation>
    <scope>NUCLEOTIDE SEQUENCE [LARGE SCALE GENOMIC DNA]</scope>
    <source>
        <strain evidence="2 3">583</strain>
    </source>
</reference>
<keyword evidence="2" id="KW-0808">Transferase</keyword>
<dbReference type="EMBL" id="QXXA01000011">
    <property type="protein sequence ID" value="NBI07256.1"/>
    <property type="molecule type" value="Genomic_DNA"/>
</dbReference>
<organism evidence="2 3">
    <name type="scientific">Senegalia massiliensis</name>
    <dbReference type="NCBI Taxonomy" id="1720316"/>
    <lineage>
        <taxon>Bacteria</taxon>
        <taxon>Bacillati</taxon>
        <taxon>Bacillota</taxon>
        <taxon>Clostridia</taxon>
        <taxon>Eubacteriales</taxon>
        <taxon>Clostridiaceae</taxon>
        <taxon>Senegalia</taxon>
    </lineage>
</organism>
<dbReference type="GO" id="GO:0005524">
    <property type="term" value="F:ATP binding"/>
    <property type="evidence" value="ECO:0007669"/>
    <property type="project" value="InterPro"/>
</dbReference>
<evidence type="ECO:0000313" key="3">
    <source>
        <dbReference type="Proteomes" id="UP000467132"/>
    </source>
</evidence>
<feature type="domain" description="Phosphoribulokinase/uridine kinase" evidence="1">
    <location>
        <begin position="23"/>
        <end position="153"/>
    </location>
</feature>
<dbReference type="Gene3D" id="3.40.50.300">
    <property type="entry name" value="P-loop containing nucleotide triphosphate hydrolases"/>
    <property type="match status" value="1"/>
</dbReference>
<evidence type="ECO:0000259" key="1">
    <source>
        <dbReference type="Pfam" id="PF00485"/>
    </source>
</evidence>
<dbReference type="PANTHER" id="PTHR10285">
    <property type="entry name" value="URIDINE KINASE"/>
    <property type="match status" value="1"/>
</dbReference>